<sequence length="287" mass="32059">MISLLNPVLEDADKFPPLPALVLAIEDAVDSPESSFEDIARIVESDADLASRFLALANSCFYNYPITIASIPDALSVIGLRNTRNVSLSLSLPRVLKQTPEFPVPTDQFWRHNIAVGLCARLIALESRDANTERHFFAGFLHKIGRPLIANLFPEEAKDIYRRTQKKEIHYQQAAHSALGFDDAEVGAAALQHWRFPENIVTLVRHHNKPVLARNHLRGVSLVHIANFIVSALDLGESGDRFVPEFSEAAWGYSNFDESKLSTIVAELLRQLDSVCHVFLSPKIESR</sequence>
<dbReference type="PANTHER" id="PTHR33525">
    <property type="match status" value="1"/>
</dbReference>
<gene>
    <name evidence="2" type="ORF">IEN85_09465</name>
</gene>
<comment type="caution">
    <text evidence="2">The sequence shown here is derived from an EMBL/GenBank/DDBJ whole genome shotgun (WGS) entry which is preliminary data.</text>
</comment>
<dbReference type="PANTHER" id="PTHR33525:SF3">
    <property type="entry name" value="RIBONUCLEASE Y"/>
    <property type="match status" value="1"/>
</dbReference>
<protein>
    <submittedName>
        <fullName evidence="2">HDOD domain-containing protein</fullName>
    </submittedName>
</protein>
<dbReference type="SUPFAM" id="SSF109604">
    <property type="entry name" value="HD-domain/PDEase-like"/>
    <property type="match status" value="1"/>
</dbReference>
<dbReference type="InterPro" id="IPR052340">
    <property type="entry name" value="RNase_Y/CdgJ"/>
</dbReference>
<proteinExistence type="predicted"/>
<dbReference type="AlphaFoldDB" id="A0A927F9N0"/>
<dbReference type="Pfam" id="PF08668">
    <property type="entry name" value="HDOD"/>
    <property type="match status" value="1"/>
</dbReference>
<evidence type="ECO:0000259" key="1">
    <source>
        <dbReference type="PROSITE" id="PS51833"/>
    </source>
</evidence>
<dbReference type="RefSeq" id="WP_191616851.1">
    <property type="nucleotide sequence ID" value="NZ_JACYFG010000013.1"/>
</dbReference>
<evidence type="ECO:0000313" key="2">
    <source>
        <dbReference type="EMBL" id="MBD5779720.1"/>
    </source>
</evidence>
<name>A0A927F9N0_9BACT</name>
<evidence type="ECO:0000313" key="3">
    <source>
        <dbReference type="Proteomes" id="UP000622317"/>
    </source>
</evidence>
<dbReference type="Gene3D" id="1.10.3210.10">
    <property type="entry name" value="Hypothetical protein af1432"/>
    <property type="match status" value="1"/>
</dbReference>
<dbReference type="Proteomes" id="UP000622317">
    <property type="component" value="Unassembled WGS sequence"/>
</dbReference>
<accession>A0A927F9N0</accession>
<dbReference type="PROSITE" id="PS51833">
    <property type="entry name" value="HDOD"/>
    <property type="match status" value="1"/>
</dbReference>
<keyword evidence="3" id="KW-1185">Reference proteome</keyword>
<reference evidence="2" key="1">
    <citation type="submission" date="2020-09" db="EMBL/GenBank/DDBJ databases">
        <title>Pelagicoccus enzymogenes sp. nov. with an EPS production, isolated from marine sediment.</title>
        <authorList>
            <person name="Feng X."/>
        </authorList>
    </citation>
    <scope>NUCLEOTIDE SEQUENCE</scope>
    <source>
        <strain evidence="2">NFK12</strain>
    </source>
</reference>
<feature type="domain" description="HDOD" evidence="1">
    <location>
        <begin position="15"/>
        <end position="210"/>
    </location>
</feature>
<organism evidence="2 3">
    <name type="scientific">Pelagicoccus enzymogenes</name>
    <dbReference type="NCBI Taxonomy" id="2773457"/>
    <lineage>
        <taxon>Bacteria</taxon>
        <taxon>Pseudomonadati</taxon>
        <taxon>Verrucomicrobiota</taxon>
        <taxon>Opitutia</taxon>
        <taxon>Puniceicoccales</taxon>
        <taxon>Pelagicoccaceae</taxon>
        <taxon>Pelagicoccus</taxon>
    </lineage>
</organism>
<dbReference type="InterPro" id="IPR013976">
    <property type="entry name" value="HDOD"/>
</dbReference>
<dbReference type="EMBL" id="JACYFG010000013">
    <property type="protein sequence ID" value="MBD5779720.1"/>
    <property type="molecule type" value="Genomic_DNA"/>
</dbReference>